<evidence type="ECO:0000313" key="3">
    <source>
        <dbReference type="Proteomes" id="UP000054558"/>
    </source>
</evidence>
<feature type="transmembrane region" description="Helical" evidence="1">
    <location>
        <begin position="38"/>
        <end position="61"/>
    </location>
</feature>
<evidence type="ECO:0000256" key="1">
    <source>
        <dbReference type="SAM" id="Phobius"/>
    </source>
</evidence>
<protein>
    <submittedName>
        <fullName evidence="2">Uncharacterized protein</fullName>
    </submittedName>
</protein>
<dbReference type="AlphaFoldDB" id="A0A1Y1I8J2"/>
<keyword evidence="1" id="KW-0472">Membrane</keyword>
<organism evidence="2 3">
    <name type="scientific">Klebsormidium nitens</name>
    <name type="common">Green alga</name>
    <name type="synonym">Ulothrix nitens</name>
    <dbReference type="NCBI Taxonomy" id="105231"/>
    <lineage>
        <taxon>Eukaryota</taxon>
        <taxon>Viridiplantae</taxon>
        <taxon>Streptophyta</taxon>
        <taxon>Klebsormidiophyceae</taxon>
        <taxon>Klebsormidiales</taxon>
        <taxon>Klebsormidiaceae</taxon>
        <taxon>Klebsormidium</taxon>
    </lineage>
</organism>
<accession>A0A1Y1I8J2</accession>
<sequence length="198" mass="21557">MATWTNLPPKRLLLMAVLAGTLWTSLMGVRVFGKGARLAAGALSLVWLGVVLGISFLEAWVKFRAPLITRAVAVDVGRHVFAAKSYVEKLLYLALVALLADAGVRPWGPPFVVPVLMAVVLLQWEWLEPGLEQRARWTIAQAPAEDLPASKASLQAEIAESVMQPVPKRDIHEIFGALEVVKVLVLASLAVWALRGRP</sequence>
<keyword evidence="3" id="KW-1185">Reference proteome</keyword>
<name>A0A1Y1I8J2_KLENI</name>
<dbReference type="EMBL" id="DF237137">
    <property type="protein sequence ID" value="GAQ84418.1"/>
    <property type="molecule type" value="Genomic_DNA"/>
</dbReference>
<dbReference type="Proteomes" id="UP000054558">
    <property type="component" value="Unassembled WGS sequence"/>
</dbReference>
<proteinExistence type="predicted"/>
<keyword evidence="1" id="KW-0812">Transmembrane</keyword>
<reference evidence="2 3" key="1">
    <citation type="journal article" date="2014" name="Nat. Commun.">
        <title>Klebsormidium flaccidum genome reveals primary factors for plant terrestrial adaptation.</title>
        <authorList>
            <person name="Hori K."/>
            <person name="Maruyama F."/>
            <person name="Fujisawa T."/>
            <person name="Togashi T."/>
            <person name="Yamamoto N."/>
            <person name="Seo M."/>
            <person name="Sato S."/>
            <person name="Yamada T."/>
            <person name="Mori H."/>
            <person name="Tajima N."/>
            <person name="Moriyama T."/>
            <person name="Ikeuchi M."/>
            <person name="Watanabe M."/>
            <person name="Wada H."/>
            <person name="Kobayashi K."/>
            <person name="Saito M."/>
            <person name="Masuda T."/>
            <person name="Sasaki-Sekimoto Y."/>
            <person name="Mashiguchi K."/>
            <person name="Awai K."/>
            <person name="Shimojima M."/>
            <person name="Masuda S."/>
            <person name="Iwai M."/>
            <person name="Nobusawa T."/>
            <person name="Narise T."/>
            <person name="Kondo S."/>
            <person name="Saito H."/>
            <person name="Sato R."/>
            <person name="Murakawa M."/>
            <person name="Ihara Y."/>
            <person name="Oshima-Yamada Y."/>
            <person name="Ohtaka K."/>
            <person name="Satoh M."/>
            <person name="Sonobe K."/>
            <person name="Ishii M."/>
            <person name="Ohtani R."/>
            <person name="Kanamori-Sato M."/>
            <person name="Honoki R."/>
            <person name="Miyazaki D."/>
            <person name="Mochizuki H."/>
            <person name="Umetsu J."/>
            <person name="Higashi K."/>
            <person name="Shibata D."/>
            <person name="Kamiya Y."/>
            <person name="Sato N."/>
            <person name="Nakamura Y."/>
            <person name="Tabata S."/>
            <person name="Ida S."/>
            <person name="Kurokawa K."/>
            <person name="Ohta H."/>
        </authorList>
    </citation>
    <scope>NUCLEOTIDE SEQUENCE [LARGE SCALE GENOMIC DNA]</scope>
    <source>
        <strain evidence="2 3">NIES-2285</strain>
    </source>
</reference>
<evidence type="ECO:0000313" key="2">
    <source>
        <dbReference type="EMBL" id="GAQ84418.1"/>
    </source>
</evidence>
<feature type="transmembrane region" description="Helical" evidence="1">
    <location>
        <begin position="12"/>
        <end position="32"/>
    </location>
</feature>
<dbReference type="OMA" id="RPRVIYH"/>
<dbReference type="OrthoDB" id="165058at2759"/>
<gene>
    <name evidence="2" type="ORF">KFL_001880120</name>
</gene>
<keyword evidence="1" id="KW-1133">Transmembrane helix</keyword>